<evidence type="ECO:0000313" key="1">
    <source>
        <dbReference type="EMBL" id="VDP44484.1"/>
    </source>
</evidence>
<dbReference type="Proteomes" id="UP000272942">
    <property type="component" value="Unassembled WGS sequence"/>
</dbReference>
<dbReference type="EMBL" id="UZAN01013391">
    <property type="protein sequence ID" value="VDP44484.1"/>
    <property type="molecule type" value="Genomic_DNA"/>
</dbReference>
<sequence>MIPYYDPGTDVKLIATNSANENDCSVRIYSAACPKTNTPIVVCPINAGAETEPYCEHYITTLFGSMHEVHYVRLNFAELKMNAFTARIEATMDGGAFINVKNVSQRDSIDLSWNVV</sequence>
<evidence type="ECO:0000313" key="2">
    <source>
        <dbReference type="Proteomes" id="UP000272942"/>
    </source>
</evidence>
<reference evidence="3" key="1">
    <citation type="submission" date="2016-06" db="UniProtKB">
        <authorList>
            <consortium name="WormBaseParasite"/>
        </authorList>
    </citation>
    <scope>IDENTIFICATION</scope>
</reference>
<dbReference type="WBParaSite" id="ECPE_0000169801-mRNA-1">
    <property type="protein sequence ID" value="ECPE_0000169801-mRNA-1"/>
    <property type="gene ID" value="ECPE_0000169801"/>
</dbReference>
<gene>
    <name evidence="1" type="ORF">ECPE_LOCUS1698</name>
</gene>
<proteinExistence type="predicted"/>
<evidence type="ECO:0000313" key="3">
    <source>
        <dbReference type="WBParaSite" id="ECPE_0000169801-mRNA-1"/>
    </source>
</evidence>
<accession>A0A183A413</accession>
<reference evidence="1 2" key="2">
    <citation type="submission" date="2018-11" db="EMBL/GenBank/DDBJ databases">
        <authorList>
            <consortium name="Pathogen Informatics"/>
        </authorList>
    </citation>
    <scope>NUCLEOTIDE SEQUENCE [LARGE SCALE GENOMIC DNA]</scope>
    <source>
        <strain evidence="1 2">Egypt</strain>
    </source>
</reference>
<name>A0A183A413_9TREM</name>
<protein>
    <submittedName>
        <fullName evidence="3">Fibronectin type-III domain-containing protein</fullName>
    </submittedName>
</protein>
<organism evidence="3">
    <name type="scientific">Echinostoma caproni</name>
    <dbReference type="NCBI Taxonomy" id="27848"/>
    <lineage>
        <taxon>Eukaryota</taxon>
        <taxon>Metazoa</taxon>
        <taxon>Spiralia</taxon>
        <taxon>Lophotrochozoa</taxon>
        <taxon>Platyhelminthes</taxon>
        <taxon>Trematoda</taxon>
        <taxon>Digenea</taxon>
        <taxon>Plagiorchiida</taxon>
        <taxon>Echinostomata</taxon>
        <taxon>Echinostomatoidea</taxon>
        <taxon>Echinostomatidae</taxon>
        <taxon>Echinostoma</taxon>
    </lineage>
</organism>
<dbReference type="AlphaFoldDB" id="A0A183A413"/>
<keyword evidence="2" id="KW-1185">Reference proteome</keyword>